<evidence type="ECO:0000259" key="12">
    <source>
        <dbReference type="Pfam" id="PF21093"/>
    </source>
</evidence>
<evidence type="ECO:0000259" key="11">
    <source>
        <dbReference type="Pfam" id="PF18378"/>
    </source>
</evidence>
<reference evidence="13 14" key="1">
    <citation type="submission" date="2017-03" db="EMBL/GenBank/DDBJ databases">
        <title>Genomes of endolithic fungi from Antarctica.</title>
        <authorList>
            <person name="Coleine C."/>
            <person name="Masonjones S."/>
            <person name="Stajich J.E."/>
        </authorList>
    </citation>
    <scope>NUCLEOTIDE SEQUENCE [LARGE SCALE GENOMIC DNA]</scope>
    <source>
        <strain evidence="13 14">CCFEE 5187</strain>
    </source>
</reference>
<dbReference type="GO" id="GO:0017056">
    <property type="term" value="F:structural constituent of nuclear pore"/>
    <property type="evidence" value="ECO:0007669"/>
    <property type="project" value="InterPro"/>
</dbReference>
<dbReference type="GO" id="GO:0044611">
    <property type="term" value="C:nuclear pore inner ring"/>
    <property type="evidence" value="ECO:0007669"/>
    <property type="project" value="TreeGrafter"/>
</dbReference>
<comment type="similarity">
    <text evidence="8">Belongs to the Nup188 family.</text>
</comment>
<dbReference type="Pfam" id="PF21093">
    <property type="entry name" value="Nup188_N-subdom_III"/>
    <property type="match status" value="1"/>
</dbReference>
<dbReference type="STRING" id="331657.A0A4V5NHA1"/>
<accession>A0A4V5NHA1</accession>
<dbReference type="InterPro" id="IPR048883">
    <property type="entry name" value="Nup188_N-subdom_III"/>
</dbReference>
<keyword evidence="5" id="KW-0811">Translocation</keyword>
<dbReference type="InterPro" id="IPR041634">
    <property type="entry name" value="Nup188_C"/>
</dbReference>
<dbReference type="Proteomes" id="UP000308768">
    <property type="component" value="Unassembled WGS sequence"/>
</dbReference>
<evidence type="ECO:0000256" key="4">
    <source>
        <dbReference type="ARBA" id="ARBA00022927"/>
    </source>
</evidence>
<evidence type="ECO:0000313" key="13">
    <source>
        <dbReference type="EMBL" id="TKA78139.1"/>
    </source>
</evidence>
<protein>
    <recommendedName>
        <fullName evidence="9">Nucleoporin NUP188</fullName>
    </recommendedName>
</protein>
<dbReference type="GO" id="GO:0006405">
    <property type="term" value="P:RNA export from nucleus"/>
    <property type="evidence" value="ECO:0007669"/>
    <property type="project" value="TreeGrafter"/>
</dbReference>
<dbReference type="Pfam" id="PF21094">
    <property type="entry name" value="Nup188_SH3-like"/>
    <property type="match status" value="1"/>
</dbReference>
<organism evidence="13 14">
    <name type="scientific">Cryomyces minteri</name>
    <dbReference type="NCBI Taxonomy" id="331657"/>
    <lineage>
        <taxon>Eukaryota</taxon>
        <taxon>Fungi</taxon>
        <taxon>Dikarya</taxon>
        <taxon>Ascomycota</taxon>
        <taxon>Pezizomycotina</taxon>
        <taxon>Dothideomycetes</taxon>
        <taxon>Dothideomycetes incertae sedis</taxon>
        <taxon>Cryomyces</taxon>
    </lineage>
</organism>
<dbReference type="Gene3D" id="1.25.10.70">
    <property type="match status" value="1"/>
</dbReference>
<sequence>MAPVAGPSYFPPLDKCLSGECSLISWETAYDVILDHEGARQSAVLKSFLSDDTSVEILRQPWDPFQQPSTQSKSSFETKTAAIHVTPSENGHYNINEIKEDALWLSKETKIDEVAALRITILEWQGRPTAQLRSGFTEEEAISIQDVAGASTLGASTFMPKSSLLAAPQKVSSQDAIPFSSLEQRRLRLLQLYLSERLHILKVGEAVIVTAMADEKDVASGASNDETVVPSWIRELGRALIEFHATDSSTAKKPSFLSHGVRALQVRLDNLDNGSGWCSAEAGNLEVEDVWAQNQITETVLIMRLLFIHIDAPSGFASSAVILAWYRFIHKYDFFSNFQPTNPSQQELVPLLQSLMAIISLCLLKLPQALEQLTTDSVDRSSSYVLDLQCTNELNTIFIEAASQGAVTASLALFAWSIIAQTLRGVVSDGRAERNQLVAGPEFMEDGSSNREAPRQLSIQGTAARLNRLEEVLEAITDTPLEEDPIEFMANSAVNGSRVYEVIAALSETLASSSDTVMDHDIGLRARLGMLELIRTSLPLTRYSPDILLATLAVLDGDPGSRGVHSEQTSTALSSPVDVFLQDTEVLVPQLLQQSQLRYPFEMIPYLKLLRALSDGCGVDKEGNPVVMRLLEATSNLTQVLPTEFQAYEPIPEDDNQNCIRLLEDLNLFFETKRRASVLPRDSKQSQALWRPGGPEEGAMFIPRGTIGYALNNSRPFVVTWRHEHSPLQYLANLLSTALRSSDRVDFATRAAIDRETVSEIVGLLTALLTSSLKATKASHGESRSTMAAQRVLEEASDGLERNKDIVTVIFDIFEQELEDQLERPGLNGSLEVLINCLRFMHTLLAVLPGRVWPLLTRSHLLEVDGSGGSLAVIVTSTEMMIGRYEFLTGAVRVFEALVEDAILHAVARKATTKELTRFSSTPVSASGTSDKVMSKVLFAFQRTLVDVFQSISSWKFVDTRDKLEINIRILTTFDRVLRYTYGFVDTPDASQKITGVLASAANYLIDVFLSASSNDLPSRPILNILYTGITTPGPANTGSATRSQQWFAIYILTGSTPRDSLRSADKGTATGRSKPLITYALDQLSSIQQLDSRRAIALLEFVSLTQNHWPWAMNDVRKHPKFLSSVMDYIGGLVPLKSQANPEAVVRLSTENRMAAYSSEILAMYLHEARQIGDVSMVKDLIPKLSYLRDHGVTVSGYNSSLHANLKRNFESKFPNCTLSSFKRTPLMRAGFGSSYVYDLGFANKLLSFSPAWTGSRNQGFSVEVARANINLSLVESQVMLLKGWKLLAIELSNVIGQEPRLQKQLAKTIADCLSANTVSNMPHGIFKSLVHIRVDLAFILIQKLAGVKSQEPEAVSLFLVAWETVRTSGQDFEIAFAGEGADYYRILLRILFLSLQAHVHSSISNAQATSNGASKSSASQGPVHSAPAIASQLLEILTKVVAVGFRAICTQLHELSTESSNSSADFTSDFVLLTALLQTILRIPGTGHLYSQIAMIFANNNTVRYATSLFSWSDRLALANRNPIYGELSILFLLELSSIPLVAQQLAVEGILSQLSIANISNYFRRPNVMGPFDEPTRMFSVWTRGILPLCLNVLSSVGAPIAEEIVAFLNQFPTQLSRAATAFENRAVPTRQQPLAGSITLGIASETHSLALISLVVEQFRMVATGVEIPSLNWDRAGVKEDVEALVKGRRGLRERIIPTNEREAEMTKAKPVVQGSGSENKLEERIMQDLAAALECLNAPIGT</sequence>
<keyword evidence="2" id="KW-0813">Transport</keyword>
<dbReference type="InterPro" id="IPR018864">
    <property type="entry name" value="Nucleoporin_Nup188_N"/>
</dbReference>
<keyword evidence="14" id="KW-1185">Reference proteome</keyword>
<evidence type="ECO:0000256" key="8">
    <source>
        <dbReference type="ARBA" id="ARBA00038387"/>
    </source>
</evidence>
<evidence type="ECO:0000259" key="10">
    <source>
        <dbReference type="Pfam" id="PF10487"/>
    </source>
</evidence>
<gene>
    <name evidence="13" type="ORF">B0A49_06389</name>
</gene>
<evidence type="ECO:0000256" key="9">
    <source>
        <dbReference type="ARBA" id="ARBA00040174"/>
    </source>
</evidence>
<evidence type="ECO:0000256" key="5">
    <source>
        <dbReference type="ARBA" id="ARBA00023010"/>
    </source>
</evidence>
<comment type="caution">
    <text evidence="13">The sequence shown here is derived from an EMBL/GenBank/DDBJ whole genome shotgun (WGS) entry which is preliminary data.</text>
</comment>
<evidence type="ECO:0000256" key="2">
    <source>
        <dbReference type="ARBA" id="ARBA00022448"/>
    </source>
</evidence>
<dbReference type="GO" id="GO:0006606">
    <property type="term" value="P:protein import into nucleus"/>
    <property type="evidence" value="ECO:0007669"/>
    <property type="project" value="TreeGrafter"/>
</dbReference>
<evidence type="ECO:0000256" key="6">
    <source>
        <dbReference type="ARBA" id="ARBA00023132"/>
    </source>
</evidence>
<keyword evidence="6" id="KW-0906">Nuclear pore complex</keyword>
<comment type="subcellular location">
    <subcellularLocation>
        <location evidence="1">Nucleus</location>
        <location evidence="1">Nuclear pore complex</location>
    </subcellularLocation>
</comment>
<dbReference type="InterPro" id="IPR044840">
    <property type="entry name" value="Nup188"/>
</dbReference>
<proteinExistence type="inferred from homology"/>
<feature type="domain" description="Nucleoporin Nup188 N-terminal" evidence="10">
    <location>
        <begin position="98"/>
        <end position="437"/>
    </location>
</feature>
<dbReference type="PANTHER" id="PTHR31431:SF1">
    <property type="entry name" value="NUCLEOPORIN NUP188"/>
    <property type="match status" value="1"/>
</dbReference>
<keyword evidence="7" id="KW-0539">Nucleus</keyword>
<evidence type="ECO:0000256" key="7">
    <source>
        <dbReference type="ARBA" id="ARBA00023242"/>
    </source>
</evidence>
<feature type="domain" description="Nuclear pore protein Nup188 C-terminal" evidence="11">
    <location>
        <begin position="1359"/>
        <end position="1741"/>
    </location>
</feature>
<feature type="domain" description="Nucleoporin Nup188 N-terminal subdomain III" evidence="12">
    <location>
        <begin position="719"/>
        <end position="1032"/>
    </location>
</feature>
<keyword evidence="4" id="KW-0653">Protein transport</keyword>
<evidence type="ECO:0000256" key="1">
    <source>
        <dbReference type="ARBA" id="ARBA00004567"/>
    </source>
</evidence>
<name>A0A4V5NHA1_9PEZI</name>
<dbReference type="Pfam" id="PF18378">
    <property type="entry name" value="Nup188_C"/>
    <property type="match status" value="1"/>
</dbReference>
<dbReference type="Pfam" id="PF10487">
    <property type="entry name" value="Nup188_N"/>
    <property type="match status" value="1"/>
</dbReference>
<evidence type="ECO:0000313" key="14">
    <source>
        <dbReference type="Proteomes" id="UP000308768"/>
    </source>
</evidence>
<dbReference type="GO" id="GO:0051028">
    <property type="term" value="P:mRNA transport"/>
    <property type="evidence" value="ECO:0007669"/>
    <property type="project" value="UniProtKB-KW"/>
</dbReference>
<dbReference type="PANTHER" id="PTHR31431">
    <property type="entry name" value="NUCLEOPORIN NUP188 HOMOLOG"/>
    <property type="match status" value="1"/>
</dbReference>
<dbReference type="EMBL" id="NAJN01000155">
    <property type="protein sequence ID" value="TKA78139.1"/>
    <property type="molecule type" value="Genomic_DNA"/>
</dbReference>
<dbReference type="OrthoDB" id="102511at2759"/>
<keyword evidence="3" id="KW-0509">mRNA transport</keyword>
<evidence type="ECO:0000256" key="3">
    <source>
        <dbReference type="ARBA" id="ARBA00022816"/>
    </source>
</evidence>